<feature type="transmembrane region" description="Helical" evidence="2">
    <location>
        <begin position="36"/>
        <end position="53"/>
    </location>
</feature>
<dbReference type="EMBL" id="JASJQH010001353">
    <property type="protein sequence ID" value="KAK9761519.1"/>
    <property type="molecule type" value="Genomic_DNA"/>
</dbReference>
<feature type="transmembrane region" description="Helical" evidence="2">
    <location>
        <begin position="98"/>
        <end position="122"/>
    </location>
</feature>
<sequence>MTLNTYKLLFSLIYASCQIINLFYQEGWVVDTRIILYVSSVIWFIGSLVRLSVGEITTWYDLVYHSMKLVAFSGYGFEQLKWGQILLKLFNHPIYKFSIYWGIFTIVSNAIVIVLLIVRSVYPYYDYGGYIVKIYSFYIPVLFIGQSFFFLFYGIQFYRGIKVFCLSERTTASFKKLASLNFLAGVGFTVQAAALIVQGTSLPATVAGDMLMFTLAIVSGIICFSPAFALLSIRGTDEHATYAAILNHTWDPSQSNLNASKLRTDSTSNEEEIKLQRSPSRQPLRNEANYRSKANSSSLTLANSNALDFSENECAPSGPINHFESTHRVDFTPLNPPPRPHMRRDHPNEPLQNGSRRLLSDEEDNPAEMVIEIHLMQDPSFTTDWNAPFEHSSDGTFIDEKM</sequence>
<accession>A0ABR2WJ88</accession>
<evidence type="ECO:0000256" key="1">
    <source>
        <dbReference type="SAM" id="MobiDB-lite"/>
    </source>
</evidence>
<dbReference type="Proteomes" id="UP001479436">
    <property type="component" value="Unassembled WGS sequence"/>
</dbReference>
<evidence type="ECO:0000313" key="3">
    <source>
        <dbReference type="EMBL" id="KAK9761519.1"/>
    </source>
</evidence>
<name>A0ABR2WJ88_9FUNG</name>
<evidence type="ECO:0000256" key="2">
    <source>
        <dbReference type="SAM" id="Phobius"/>
    </source>
</evidence>
<feature type="transmembrane region" description="Helical" evidence="2">
    <location>
        <begin position="6"/>
        <end position="24"/>
    </location>
</feature>
<feature type="region of interest" description="Disordered" evidence="1">
    <location>
        <begin position="318"/>
        <end position="359"/>
    </location>
</feature>
<proteinExistence type="predicted"/>
<keyword evidence="2" id="KW-0812">Transmembrane</keyword>
<keyword evidence="4" id="KW-1185">Reference proteome</keyword>
<keyword evidence="2" id="KW-1133">Transmembrane helix</keyword>
<feature type="region of interest" description="Disordered" evidence="1">
    <location>
        <begin position="256"/>
        <end position="297"/>
    </location>
</feature>
<feature type="transmembrane region" description="Helical" evidence="2">
    <location>
        <begin position="134"/>
        <end position="156"/>
    </location>
</feature>
<feature type="transmembrane region" description="Helical" evidence="2">
    <location>
        <begin position="177"/>
        <end position="198"/>
    </location>
</feature>
<gene>
    <name evidence="3" type="ORF">K7432_013522</name>
</gene>
<feature type="compositionally biased region" description="Polar residues" evidence="1">
    <location>
        <begin position="256"/>
        <end position="267"/>
    </location>
</feature>
<keyword evidence="2" id="KW-0472">Membrane</keyword>
<feature type="transmembrane region" description="Helical" evidence="2">
    <location>
        <begin position="210"/>
        <end position="231"/>
    </location>
</feature>
<comment type="caution">
    <text evidence="3">The sequence shown here is derived from an EMBL/GenBank/DDBJ whole genome shotgun (WGS) entry which is preliminary data.</text>
</comment>
<reference evidence="3 4" key="1">
    <citation type="submission" date="2023-04" db="EMBL/GenBank/DDBJ databases">
        <title>Genome of Basidiobolus ranarum AG-B5.</title>
        <authorList>
            <person name="Stajich J.E."/>
            <person name="Carter-House D."/>
            <person name="Gryganskyi A."/>
        </authorList>
    </citation>
    <scope>NUCLEOTIDE SEQUENCE [LARGE SCALE GENOMIC DNA]</scope>
    <source>
        <strain evidence="3 4">AG-B5</strain>
    </source>
</reference>
<protein>
    <submittedName>
        <fullName evidence="3">Uncharacterized protein</fullName>
    </submittedName>
</protein>
<organism evidence="3 4">
    <name type="scientific">Basidiobolus ranarum</name>
    <dbReference type="NCBI Taxonomy" id="34480"/>
    <lineage>
        <taxon>Eukaryota</taxon>
        <taxon>Fungi</taxon>
        <taxon>Fungi incertae sedis</taxon>
        <taxon>Zoopagomycota</taxon>
        <taxon>Entomophthoromycotina</taxon>
        <taxon>Basidiobolomycetes</taxon>
        <taxon>Basidiobolales</taxon>
        <taxon>Basidiobolaceae</taxon>
        <taxon>Basidiobolus</taxon>
    </lineage>
</organism>
<evidence type="ECO:0000313" key="4">
    <source>
        <dbReference type="Proteomes" id="UP001479436"/>
    </source>
</evidence>